<gene>
    <name evidence="3" type="ORF">HC246_10010</name>
</gene>
<evidence type="ECO:0000313" key="3">
    <source>
        <dbReference type="EMBL" id="NMF58345.1"/>
    </source>
</evidence>
<name>A0ABX1LS83_9CYAN</name>
<proteinExistence type="predicted"/>
<feature type="domain" description="DUF11" evidence="2">
    <location>
        <begin position="114"/>
        <end position="232"/>
    </location>
</feature>
<dbReference type="PANTHER" id="PTHR34819">
    <property type="entry name" value="LARGE CYSTEINE-RICH PERIPLASMIC PROTEIN OMCB"/>
    <property type="match status" value="1"/>
</dbReference>
<keyword evidence="4" id="KW-1185">Reference proteome</keyword>
<dbReference type="Proteomes" id="UP000738376">
    <property type="component" value="Unassembled WGS sequence"/>
</dbReference>
<sequence length="1740" mass="175636">MLLNTSDAGAVSSGVYYDACGWLANPSDPGYHTSANVCAGPVADQDTTGDGKVGNTVTTRYRVKVLSTGTGTSSNTLQVNHLINDFSGGSYHYNSDYGSGLGQSLITVVDSTTDLQITKSHNGNFATGANNVYQLQVKNNGPNAARGTLRVVDTLPTGFSYVSASSTDPWTCSAVGQVVTCTNPNTSNFAVGATSTINLTVNVSTSAAAYSLNTATVTSGSPDSNLANNTSSDPTTVIKGTNLVLLKDDSAPDPTEQTFVAGSTATYQLTVKNTSGFDALGPLTIIDTLPTGLTYSSATGTGWTCTANGQNVTCTNPSGLASGDGTTTGISSLSLTVNVLSNVPTSVTNTASLTSGSLDTNPADNTNIQQTNPTTKPVPDLIINKTDNGQSFAVSQNGTYTITVTNQGVAATSGLITITDTLPASFNFVSAASASGSSGWTCTNTTPVLGATITCTNPNPLPTNNSSSILVTVSPTTVTGSPFTNTATVSLPTGEETNTGNNTSSDTTPVLASGGINLNVVKKLTQINGASFTPACTTSGQTDTCTATINPSNTIQYTIDITNNSSGSGDDSNITLTDIVPAEVTNVSWTCDYVDGAGVAGGSTGSPSPEKALGNGGSVNACDPTNTTGTPKYRKTGTGNNISLGTIGLRKSGGKVRFTVNGTIAASGFSGNFSNSATATPSAASGADSNITDNTYTVNAVIKGADLSIAKTSFANFVQGQNATYRLTVTNTGTPNLSTTDLITVTDVLPANLNYVSASSATGSTGWSCTYTSGTRTVTCSNPNILASGATTAIDVIVTPVVTGTSYSVTNNASVTTDGDTNAANNTASVTTTVIVPDPDVRITKTAGTLALGQSGTYTLQVDNIGTTAAIAPIVVTDTLPTGLSYVSGTGTGWICSASGQTVTCTNYANIAAGGSAPALTINVLVGTQTAASITNNASVAQVSGEPAGKLANNATSLVSSVTQAADLSIVKSHSGNFIQGQNASYQLLVTNNGPSSVPSTITVTDSLPNDLEFVPTGSGGGGFTCSAGAAKVNGTPQVVTCTNTAGLVVGTSATINLNVLVRATTATGTITNTATVTSAVSDPVSSNNSSSDPTTISSLQADLKLTKTHFGTFAIGGQGTYTLSVENLGPALATGTLTITDVLPNNLTFASAVGSPWTCSAAGSNPQTVTCTNTNTNGLAFGSITAVNVTVNIGTGTPTGTNSITNTASLNVPAYDNVSANNTASDPTTISGSADLSVTKTSTSAFVVGKQAVYTIKVTNNGASTSVSPITLVDQLPTGLTYASASGTNWTCPASSSIPDITCTYNANLNSGASTSDLTFTVNVVDLTPLVNPLTYTNFASVYGPTPDPNTANNVAQITTNQSVATVSGYKSVNLAVDPDGSVTPSGGDTLTWRVSYANTGLVDLANFQIVDVLDSDTTLARALAAGDITVNAIQATPPSPNTSYTGAGNNNLFASSFTLKAGGVVTVEISVKIAATAVNGQILQNQSTATSTDLPAAGVKTDNIDNTTTGLPTGVTPLASSLSQTQTPTVDPTKVTIVSPIAATPKLLLAKRITAINDVAIAGFVNDGVASSADDDPNWPTPLSDYLRGAINYSNVKPSDRVEYSIYFLVSGNKELTNITICDLVPSNTTFVNGAYNTVGAGSNLDIAFANSATAAPTSPTSYLTGLFDSDRGQFYPANSNPPSTCKKVDGTAISPSDNTDGLVVVNVVSSPATLPHATSIGTPPNSYGFVRFQVKVK</sequence>
<dbReference type="InterPro" id="IPR051172">
    <property type="entry name" value="Chlamydia_OmcB"/>
</dbReference>
<evidence type="ECO:0000256" key="1">
    <source>
        <dbReference type="SAM" id="MobiDB-lite"/>
    </source>
</evidence>
<feature type="region of interest" description="Disordered" evidence="1">
    <location>
        <begin position="481"/>
        <end position="509"/>
    </location>
</feature>
<feature type="domain" description="DUF11" evidence="2">
    <location>
        <begin position="1103"/>
        <end position="1226"/>
    </location>
</feature>
<evidence type="ECO:0000313" key="4">
    <source>
        <dbReference type="Proteomes" id="UP000738376"/>
    </source>
</evidence>
<feature type="compositionally biased region" description="Polar residues" evidence="1">
    <location>
        <begin position="353"/>
        <end position="375"/>
    </location>
</feature>
<dbReference type="Pfam" id="PF01345">
    <property type="entry name" value="DUF11"/>
    <property type="match status" value="8"/>
</dbReference>
<feature type="domain" description="DUF11" evidence="2">
    <location>
        <begin position="840"/>
        <end position="957"/>
    </location>
</feature>
<dbReference type="InterPro" id="IPR047589">
    <property type="entry name" value="DUF11_rpt"/>
</dbReference>
<feature type="domain" description="DUF11" evidence="2">
    <location>
        <begin position="706"/>
        <end position="831"/>
    </location>
</feature>
<feature type="domain" description="DUF11" evidence="2">
    <location>
        <begin position="255"/>
        <end position="367"/>
    </location>
</feature>
<protein>
    <submittedName>
        <fullName evidence="3">DUF11 domain-containing protein</fullName>
    </submittedName>
</protein>
<dbReference type="Gene3D" id="2.60.40.1510">
    <property type="entry name" value="ntegrin, alpha v. Chain A, domain 3"/>
    <property type="match status" value="1"/>
</dbReference>
<dbReference type="InterPro" id="IPR001434">
    <property type="entry name" value="OmcB-like_DUF11"/>
</dbReference>
<feature type="domain" description="DUF11" evidence="2">
    <location>
        <begin position="967"/>
        <end position="1092"/>
    </location>
</feature>
<organism evidence="3 4">
    <name type="scientific">Pseudanabaena yagii GIHE-NHR1</name>
    <dbReference type="NCBI Taxonomy" id="2722753"/>
    <lineage>
        <taxon>Bacteria</taxon>
        <taxon>Bacillati</taxon>
        <taxon>Cyanobacteriota</taxon>
        <taxon>Cyanophyceae</taxon>
        <taxon>Pseudanabaenales</taxon>
        <taxon>Pseudanabaenaceae</taxon>
        <taxon>Pseudanabaena</taxon>
        <taxon>Pseudanabaena yagii</taxon>
    </lineage>
</organism>
<dbReference type="PANTHER" id="PTHR34819:SF3">
    <property type="entry name" value="CELL SURFACE PROTEIN"/>
    <property type="match status" value="1"/>
</dbReference>
<feature type="region of interest" description="Disordered" evidence="1">
    <location>
        <begin position="353"/>
        <end position="377"/>
    </location>
</feature>
<feature type="compositionally biased region" description="Low complexity" evidence="1">
    <location>
        <begin position="493"/>
        <end position="508"/>
    </location>
</feature>
<dbReference type="RefSeq" id="WP_169363262.1">
    <property type="nucleotide sequence ID" value="NZ_JAAVJL010000001.1"/>
</dbReference>
<evidence type="ECO:0000259" key="2">
    <source>
        <dbReference type="Pfam" id="PF01345"/>
    </source>
</evidence>
<dbReference type="EMBL" id="JAAVJL010000001">
    <property type="protein sequence ID" value="NMF58345.1"/>
    <property type="molecule type" value="Genomic_DNA"/>
</dbReference>
<accession>A0ABX1LS83</accession>
<comment type="caution">
    <text evidence="3">The sequence shown here is derived from an EMBL/GenBank/DDBJ whole genome shotgun (WGS) entry which is preliminary data.</text>
</comment>
<dbReference type="Gene3D" id="2.60.40.740">
    <property type="match status" value="1"/>
</dbReference>
<feature type="domain" description="DUF11" evidence="2">
    <location>
        <begin position="380"/>
        <end position="507"/>
    </location>
</feature>
<reference evidence="3 4" key="1">
    <citation type="submission" date="2020-03" db="EMBL/GenBank/DDBJ databases">
        <title>Draft Genome Sequence of 2-Methylisoborneol Producing Pseudanabaena yagii Strain GIHE-NHR1 Isolated from North Han River in South Korea.</title>
        <authorList>
            <person name="Jeong J."/>
        </authorList>
    </citation>
    <scope>NUCLEOTIDE SEQUENCE [LARGE SCALE GENOMIC DNA]</scope>
    <source>
        <strain evidence="3 4">GIHE-NHR1</strain>
    </source>
</reference>
<feature type="domain" description="DUF11" evidence="2">
    <location>
        <begin position="1236"/>
        <end position="1360"/>
    </location>
</feature>
<dbReference type="NCBIfam" id="TIGR01451">
    <property type="entry name" value="B_ant_repeat"/>
    <property type="match status" value="9"/>
</dbReference>
<feature type="region of interest" description="Disordered" evidence="1">
    <location>
        <begin position="601"/>
        <end position="637"/>
    </location>
</feature>